<gene>
    <name evidence="1" type="ORF">IPOD504_LOCUS16334</name>
</gene>
<dbReference type="Proteomes" id="UP000837857">
    <property type="component" value="Chromosome 8"/>
</dbReference>
<evidence type="ECO:0000313" key="2">
    <source>
        <dbReference type="Proteomes" id="UP000837857"/>
    </source>
</evidence>
<sequence length="67" mass="6814">MSISEAISPTPQSRRLSVRNAIKSYSAGAAPLAAGALCAVLLRSTDSPRSVASASAICPRLGRRSAS</sequence>
<feature type="non-terminal residue" evidence="1">
    <location>
        <position position="67"/>
    </location>
</feature>
<dbReference type="EMBL" id="OW152820">
    <property type="protein sequence ID" value="CAH2074917.1"/>
    <property type="molecule type" value="Genomic_DNA"/>
</dbReference>
<accession>A0ABN8J5Y5</accession>
<proteinExistence type="predicted"/>
<reference evidence="1" key="1">
    <citation type="submission" date="2022-03" db="EMBL/GenBank/DDBJ databases">
        <authorList>
            <person name="Martin H S."/>
        </authorList>
    </citation>
    <scope>NUCLEOTIDE SEQUENCE</scope>
</reference>
<keyword evidence="2" id="KW-1185">Reference proteome</keyword>
<protein>
    <submittedName>
        <fullName evidence="1">Uncharacterized protein</fullName>
    </submittedName>
</protein>
<name>A0ABN8J5Y5_9NEOP</name>
<organism evidence="1 2">
    <name type="scientific">Iphiclides podalirius</name>
    <name type="common">scarce swallowtail</name>
    <dbReference type="NCBI Taxonomy" id="110791"/>
    <lineage>
        <taxon>Eukaryota</taxon>
        <taxon>Metazoa</taxon>
        <taxon>Ecdysozoa</taxon>
        <taxon>Arthropoda</taxon>
        <taxon>Hexapoda</taxon>
        <taxon>Insecta</taxon>
        <taxon>Pterygota</taxon>
        <taxon>Neoptera</taxon>
        <taxon>Endopterygota</taxon>
        <taxon>Lepidoptera</taxon>
        <taxon>Glossata</taxon>
        <taxon>Ditrysia</taxon>
        <taxon>Papilionoidea</taxon>
        <taxon>Papilionidae</taxon>
        <taxon>Papilioninae</taxon>
        <taxon>Iphiclides</taxon>
    </lineage>
</organism>
<evidence type="ECO:0000313" key="1">
    <source>
        <dbReference type="EMBL" id="CAH2074917.1"/>
    </source>
</evidence>